<feature type="chain" id="PRO_5041265050" evidence="2">
    <location>
        <begin position="26"/>
        <end position="380"/>
    </location>
</feature>
<evidence type="ECO:0000313" key="4">
    <source>
        <dbReference type="Proteomes" id="UP001177670"/>
    </source>
</evidence>
<feature type="compositionally biased region" description="Polar residues" evidence="1">
    <location>
        <begin position="356"/>
        <end position="365"/>
    </location>
</feature>
<reference evidence="3" key="1">
    <citation type="submission" date="2021-10" db="EMBL/GenBank/DDBJ databases">
        <title>Melipona bicolor Genome sequencing and assembly.</title>
        <authorList>
            <person name="Araujo N.S."/>
            <person name="Arias M.C."/>
        </authorList>
    </citation>
    <scope>NUCLEOTIDE SEQUENCE</scope>
    <source>
        <strain evidence="3">USP_2M_L1-L4_2017</strain>
        <tissue evidence="3">Whole body</tissue>
    </source>
</reference>
<keyword evidence="4" id="KW-1185">Reference proteome</keyword>
<name>A0AA40FL60_9HYME</name>
<feature type="compositionally biased region" description="Polar residues" evidence="1">
    <location>
        <begin position="37"/>
        <end position="58"/>
    </location>
</feature>
<comment type="caution">
    <text evidence="3">The sequence shown here is derived from an EMBL/GenBank/DDBJ whole genome shotgun (WGS) entry which is preliminary data.</text>
</comment>
<feature type="region of interest" description="Disordered" evidence="1">
    <location>
        <begin position="172"/>
        <end position="191"/>
    </location>
</feature>
<dbReference type="AlphaFoldDB" id="A0AA40FL60"/>
<feature type="signal peptide" evidence="2">
    <location>
        <begin position="1"/>
        <end position="25"/>
    </location>
</feature>
<feature type="region of interest" description="Disordered" evidence="1">
    <location>
        <begin position="36"/>
        <end position="77"/>
    </location>
</feature>
<feature type="compositionally biased region" description="Basic and acidic residues" evidence="1">
    <location>
        <begin position="173"/>
        <end position="184"/>
    </location>
</feature>
<feature type="region of interest" description="Disordered" evidence="1">
    <location>
        <begin position="338"/>
        <end position="380"/>
    </location>
</feature>
<evidence type="ECO:0000256" key="2">
    <source>
        <dbReference type="SAM" id="SignalP"/>
    </source>
</evidence>
<dbReference type="EMBL" id="JAHYIQ010000027">
    <property type="protein sequence ID" value="KAK1121164.1"/>
    <property type="molecule type" value="Genomic_DNA"/>
</dbReference>
<proteinExistence type="predicted"/>
<dbReference type="Proteomes" id="UP001177670">
    <property type="component" value="Unassembled WGS sequence"/>
</dbReference>
<accession>A0AA40FL60</accession>
<protein>
    <submittedName>
        <fullName evidence="3">Uncharacterized protein</fullName>
    </submittedName>
</protein>
<evidence type="ECO:0000313" key="3">
    <source>
        <dbReference type="EMBL" id="KAK1121164.1"/>
    </source>
</evidence>
<keyword evidence="2" id="KW-0732">Signal</keyword>
<gene>
    <name evidence="3" type="ORF">K0M31_010471</name>
</gene>
<feature type="compositionally biased region" description="Basic and acidic residues" evidence="1">
    <location>
        <begin position="340"/>
        <end position="355"/>
    </location>
</feature>
<organism evidence="3 4">
    <name type="scientific">Melipona bicolor</name>
    <dbReference type="NCBI Taxonomy" id="60889"/>
    <lineage>
        <taxon>Eukaryota</taxon>
        <taxon>Metazoa</taxon>
        <taxon>Ecdysozoa</taxon>
        <taxon>Arthropoda</taxon>
        <taxon>Hexapoda</taxon>
        <taxon>Insecta</taxon>
        <taxon>Pterygota</taxon>
        <taxon>Neoptera</taxon>
        <taxon>Endopterygota</taxon>
        <taxon>Hymenoptera</taxon>
        <taxon>Apocrita</taxon>
        <taxon>Aculeata</taxon>
        <taxon>Apoidea</taxon>
        <taxon>Anthophila</taxon>
        <taxon>Apidae</taxon>
        <taxon>Melipona</taxon>
    </lineage>
</organism>
<evidence type="ECO:0000256" key="1">
    <source>
        <dbReference type="SAM" id="MobiDB-lite"/>
    </source>
</evidence>
<sequence>MIEFLIAVLLTINIIANCYIGTVCCLDQKDWRKKISPSPSQNDVSSVSDGKRSSLNSGETKRMKQVVQQTEPETVSVKLPPDRCRSPIWSNRMKNQLDSITNSTSEVCKNIKIIETQAEVHATKCTSTNDFAESRHDDHFSTQSYLIHEKTKSSKLKNLKIVGIRTFQSVYSRRKDSKANESGRRKNQTLNVPVQKSGCISPISRSATGIYNVSTSSKISTNLGATNIEASNDNKTAEDTELGKQLQNNSSKKPICDLTIHNEPSSTTNQTLDESRTVSIRTTKEGIVISIKLSGPENGVVVSQTRDESPFCECPLVKSFNNFLGTFKDCFVKLRQSQEASKDPPPRIRVTDHSRTLNNSQNETSYMKLPGNAGRSVGNK</sequence>